<dbReference type="AlphaFoldDB" id="A0A1A2Y406"/>
<accession>A0A1A2Y406</accession>
<evidence type="ECO:0000256" key="4">
    <source>
        <dbReference type="ARBA" id="ARBA00022692"/>
    </source>
</evidence>
<comment type="similarity">
    <text evidence="2">Belongs to the resistance-nodulation-cell division (RND) (TC 2.A.6) family. MmpL subfamily.</text>
</comment>
<feature type="domain" description="Membrane transport protein MMPL" evidence="8">
    <location>
        <begin position="611"/>
        <end position="937"/>
    </location>
</feature>
<feature type="transmembrane region" description="Helical" evidence="7">
    <location>
        <begin position="28"/>
        <end position="47"/>
    </location>
</feature>
<feature type="transmembrane region" description="Helical" evidence="7">
    <location>
        <begin position="381"/>
        <end position="405"/>
    </location>
</feature>
<keyword evidence="5 7" id="KW-1133">Transmembrane helix</keyword>
<feature type="transmembrane region" description="Helical" evidence="7">
    <location>
        <begin position="798"/>
        <end position="819"/>
    </location>
</feature>
<evidence type="ECO:0000256" key="6">
    <source>
        <dbReference type="ARBA" id="ARBA00023136"/>
    </source>
</evidence>
<dbReference type="SUPFAM" id="SSF82866">
    <property type="entry name" value="Multidrug efflux transporter AcrB transmembrane domain"/>
    <property type="match status" value="2"/>
</dbReference>
<dbReference type="InterPro" id="IPR004869">
    <property type="entry name" value="MMPL_dom"/>
</dbReference>
<evidence type="ECO:0000256" key="2">
    <source>
        <dbReference type="ARBA" id="ARBA00010157"/>
    </source>
</evidence>
<feature type="transmembrane region" description="Helical" evidence="7">
    <location>
        <begin position="772"/>
        <end position="791"/>
    </location>
</feature>
<evidence type="ECO:0000256" key="3">
    <source>
        <dbReference type="ARBA" id="ARBA00022475"/>
    </source>
</evidence>
<reference evidence="10" key="1">
    <citation type="submission" date="2016-06" db="EMBL/GenBank/DDBJ databases">
        <authorList>
            <person name="Sutton G."/>
            <person name="Brinkac L."/>
            <person name="Sanka R."/>
            <person name="Adams M."/>
            <person name="Lau E."/>
            <person name="Sam S."/>
            <person name="Sreng N."/>
            <person name="Him V."/>
            <person name="Kerleguer A."/>
            <person name="Cheng S."/>
        </authorList>
    </citation>
    <scope>NUCLEOTIDE SEQUENCE [LARGE SCALE GENOMIC DNA]</scope>
    <source>
        <strain evidence="10">E1876</strain>
    </source>
</reference>
<feature type="transmembrane region" description="Helical" evidence="7">
    <location>
        <begin position="869"/>
        <end position="893"/>
    </location>
</feature>
<gene>
    <name evidence="9" type="ORF">A5710_16280</name>
</gene>
<feature type="transmembrane region" description="Helical" evidence="7">
    <location>
        <begin position="301"/>
        <end position="326"/>
    </location>
</feature>
<evidence type="ECO:0000313" key="9">
    <source>
        <dbReference type="EMBL" id="OBI32037.1"/>
    </source>
</evidence>
<dbReference type="EMBL" id="LZKG01000044">
    <property type="protein sequence ID" value="OBI32037.1"/>
    <property type="molecule type" value="Genomic_DNA"/>
</dbReference>
<proteinExistence type="inferred from homology"/>
<dbReference type="Gene3D" id="1.20.1640.10">
    <property type="entry name" value="Multidrug efflux transporter AcrB transmembrane domain"/>
    <property type="match status" value="2"/>
</dbReference>
<evidence type="ECO:0000313" key="10">
    <source>
        <dbReference type="Proteomes" id="UP000093943"/>
    </source>
</evidence>
<feature type="transmembrane region" description="Helical" evidence="7">
    <location>
        <begin position="259"/>
        <end position="280"/>
    </location>
</feature>
<comment type="subcellular location">
    <subcellularLocation>
        <location evidence="1">Cell membrane</location>
        <topology evidence="1">Multi-pass membrane protein</topology>
    </subcellularLocation>
</comment>
<keyword evidence="6 7" id="KW-0472">Membrane</keyword>
<protein>
    <recommendedName>
        <fullName evidence="8">Membrane transport protein MMPL domain-containing protein</fullName>
    </recommendedName>
</protein>
<keyword evidence="4 7" id="KW-0812">Transmembrane</keyword>
<name>A0A1A2Y406_MYCSD</name>
<evidence type="ECO:0000259" key="8">
    <source>
        <dbReference type="Pfam" id="PF03176"/>
    </source>
</evidence>
<dbReference type="PANTHER" id="PTHR33406">
    <property type="entry name" value="MEMBRANE PROTEIN MJ1562-RELATED"/>
    <property type="match status" value="1"/>
</dbReference>
<keyword evidence="3" id="KW-1003">Cell membrane</keyword>
<feature type="transmembrane region" description="Helical" evidence="7">
    <location>
        <begin position="825"/>
        <end position="848"/>
    </location>
</feature>
<feature type="transmembrane region" description="Helical" evidence="7">
    <location>
        <begin position="202"/>
        <end position="221"/>
    </location>
</feature>
<evidence type="ECO:0000256" key="5">
    <source>
        <dbReference type="ARBA" id="ARBA00022989"/>
    </source>
</evidence>
<dbReference type="InterPro" id="IPR050545">
    <property type="entry name" value="Mycobact_MmpL"/>
</dbReference>
<evidence type="ECO:0000256" key="1">
    <source>
        <dbReference type="ARBA" id="ARBA00004651"/>
    </source>
</evidence>
<dbReference type="GO" id="GO:0005886">
    <property type="term" value="C:plasma membrane"/>
    <property type="evidence" value="ECO:0007669"/>
    <property type="project" value="UniProtKB-SubCell"/>
</dbReference>
<organism evidence="9 10">
    <name type="scientific">Mycolicibacter sinensis (strain JDM601)</name>
    <name type="common">Mycobacterium sinense</name>
    <dbReference type="NCBI Taxonomy" id="875328"/>
    <lineage>
        <taxon>Bacteria</taxon>
        <taxon>Bacillati</taxon>
        <taxon>Actinomycetota</taxon>
        <taxon>Actinomycetes</taxon>
        <taxon>Mycobacteriales</taxon>
        <taxon>Mycobacteriaceae</taxon>
        <taxon>Mycolicibacter</taxon>
    </lineage>
</organism>
<dbReference type="Proteomes" id="UP000093943">
    <property type="component" value="Unassembled WGS sequence"/>
</dbReference>
<feature type="transmembrane region" description="Helical" evidence="7">
    <location>
        <begin position="338"/>
        <end position="360"/>
    </location>
</feature>
<sequence>MSAEESDAEAPADEPARRPRSARLLRKLAIPIVLFWVLAAAVTNIFVPSIEKNTAENAEAMVPRDAPSSQAAILQGRAFDESDYTSAGAVLLVTPGRKLGEQDHRYYDQLIDRLLDDKKHVQSLLNLWGRPTTMSGAQSADGEAATLTIRPTGDLGDAASNHSIEAIRDIVAQVPKPDGLNVYVSGPAPLASDTLRAADESMVTLTIVTIVIIVTMLLIAYRSATRALIPLAGVLVTLATTRGVVSFLVGAQLIGISSFAMNMVVGLVLGVSTDYGIFYLGRYHEARRKGLDKESAYYDSVANTSHVILGSGVAISGATLCLSLTTLNYFRTLGPPCFVAMIVAVAAALTLGPALLTLGSKIKYLEEPRPTSPAWRQLGTVIARWPIPVMAIAALVLPLCILNLATYQVSYNDRDFAPASVESVQGYAAADQHFPKSQLSTDVLYLRADHDMRNTADMISLDRVAKSIFRTPGISMVQDITRPNGRPLEHASLPYAMGSMGTKIGENIGFLRDRIADIDTMAAKMADTIESTRQMEQATSRMAVGTRLSREAAQRLKDITATARDQMADLDDFVRPLRSYTYWEPHCFDIPICWALRSAHDLSDNIDKFDEEMAAMIDGLTIIDTVTPQMVAALHGMAGHMATMRSVTLATQSTMSSIIPQLETMIPPMIDMAQAFDNAKNDDFFFLPPDAFATEDFKTGLDILMTPDGTGARFMVFHQGEAMSPQGIRQVQNAAAAAQEAIKGTSLSGAQLLWAGAASNYRDVQAFSRNDLMIMMLATFGLVFIIVLVITRALIGSIVVLITVILSFAGSLGLSSFIWETLLGIQLHWLTVPIAFIVLVGVGCDYNLLLLSRYREELGGGIRTGLIRAMAGSGNVVVTAAFVLAGTMLAMLSSDVVNIGQAGSTICVGLIFDMMIVRLFLVLPLARLLGPWFWWPTGIRHRLATRGSL</sequence>
<dbReference type="Pfam" id="PF03176">
    <property type="entry name" value="MMPL"/>
    <property type="match status" value="2"/>
</dbReference>
<feature type="domain" description="Membrane transport protein MMPL" evidence="8">
    <location>
        <begin position="61"/>
        <end position="389"/>
    </location>
</feature>
<dbReference type="PANTHER" id="PTHR33406:SF6">
    <property type="entry name" value="MEMBRANE PROTEIN YDGH-RELATED"/>
    <property type="match status" value="1"/>
</dbReference>
<dbReference type="RefSeq" id="WP_065019056.1">
    <property type="nucleotide sequence ID" value="NZ_LZKG01000044.1"/>
</dbReference>
<feature type="transmembrane region" description="Helical" evidence="7">
    <location>
        <begin position="228"/>
        <end position="253"/>
    </location>
</feature>
<comment type="caution">
    <text evidence="9">The sequence shown here is derived from an EMBL/GenBank/DDBJ whole genome shotgun (WGS) entry which is preliminary data.</text>
</comment>
<evidence type="ECO:0000256" key="7">
    <source>
        <dbReference type="SAM" id="Phobius"/>
    </source>
</evidence>